<keyword evidence="1" id="KW-0812">Transmembrane</keyword>
<sequence length="111" mass="10691">MTQRAPGRGTTRSRTALLLGAGGLVLGAVYLGSWYLGVAPLPAGVAALVVGVAALGGVGLGAVALRDCERHRRPGSGAALAAVVSGALALPFAVVAAVLAASPVIGVAVVR</sequence>
<evidence type="ECO:0000256" key="1">
    <source>
        <dbReference type="SAM" id="Phobius"/>
    </source>
</evidence>
<evidence type="ECO:0000313" key="3">
    <source>
        <dbReference type="Proteomes" id="UP001500967"/>
    </source>
</evidence>
<gene>
    <name evidence="2" type="ORF">GCM10009539_20260</name>
</gene>
<dbReference type="EMBL" id="BAAAGX010000007">
    <property type="protein sequence ID" value="GAA0234879.1"/>
    <property type="molecule type" value="Genomic_DNA"/>
</dbReference>
<dbReference type="RefSeq" id="WP_344648489.1">
    <property type="nucleotide sequence ID" value="NZ_BAAAGX010000007.1"/>
</dbReference>
<reference evidence="2 3" key="1">
    <citation type="journal article" date="2019" name="Int. J. Syst. Evol. Microbiol.">
        <title>The Global Catalogue of Microorganisms (GCM) 10K type strain sequencing project: providing services to taxonomists for standard genome sequencing and annotation.</title>
        <authorList>
            <consortium name="The Broad Institute Genomics Platform"/>
            <consortium name="The Broad Institute Genome Sequencing Center for Infectious Disease"/>
            <person name="Wu L."/>
            <person name="Ma J."/>
        </authorList>
    </citation>
    <scope>NUCLEOTIDE SEQUENCE [LARGE SCALE GENOMIC DNA]</scope>
    <source>
        <strain evidence="2 3">JCM 10425</strain>
    </source>
</reference>
<organism evidence="2 3">
    <name type="scientific">Cryptosporangium japonicum</name>
    <dbReference type="NCBI Taxonomy" id="80872"/>
    <lineage>
        <taxon>Bacteria</taxon>
        <taxon>Bacillati</taxon>
        <taxon>Actinomycetota</taxon>
        <taxon>Actinomycetes</taxon>
        <taxon>Cryptosporangiales</taxon>
        <taxon>Cryptosporangiaceae</taxon>
        <taxon>Cryptosporangium</taxon>
    </lineage>
</organism>
<comment type="caution">
    <text evidence="2">The sequence shown here is derived from an EMBL/GenBank/DDBJ whole genome shotgun (WGS) entry which is preliminary data.</text>
</comment>
<feature type="transmembrane region" description="Helical" evidence="1">
    <location>
        <begin position="77"/>
        <end position="110"/>
    </location>
</feature>
<evidence type="ECO:0000313" key="2">
    <source>
        <dbReference type="EMBL" id="GAA0234879.1"/>
    </source>
</evidence>
<keyword evidence="1" id="KW-1133">Transmembrane helix</keyword>
<name>A0ABN0U0J2_9ACTN</name>
<dbReference type="Proteomes" id="UP001500967">
    <property type="component" value="Unassembled WGS sequence"/>
</dbReference>
<keyword evidence="1" id="KW-0472">Membrane</keyword>
<accession>A0ABN0U0J2</accession>
<keyword evidence="3" id="KW-1185">Reference proteome</keyword>
<proteinExistence type="predicted"/>
<protein>
    <submittedName>
        <fullName evidence="2">Uncharacterized protein</fullName>
    </submittedName>
</protein>
<feature type="transmembrane region" description="Helical" evidence="1">
    <location>
        <begin position="43"/>
        <end position="65"/>
    </location>
</feature>
<feature type="transmembrane region" description="Helical" evidence="1">
    <location>
        <begin position="16"/>
        <end position="37"/>
    </location>
</feature>